<accession>A0AAX6BJ01</accession>
<gene>
    <name evidence="1" type="ORF">ShirakiTB12_21820</name>
</gene>
<sequence length="164" mass="19282">MLKNEEFALTKELTKEQQEAARNFIQVLFQEDLSEFWNILCDIDKSRIYGLYEANHYYDSDVELHGFVQEIRDNVRAVYAPLQGQGGISTKVRYTNEGKMYVYILGSGENPKVYPVGLMPETYIEEERFSQRLQISIYNDEFETLRCKLYINGKIKNNKINLLK</sequence>
<dbReference type="RefSeq" id="WP_310876433.1">
    <property type="nucleotide sequence ID" value="NZ_BSYK01000001.1"/>
</dbReference>
<name>A0AAX6BJ01_PRIMG</name>
<comment type="caution">
    <text evidence="1">The sequence shown here is derived from an EMBL/GenBank/DDBJ whole genome shotgun (WGS) entry which is preliminary data.</text>
</comment>
<dbReference type="AlphaFoldDB" id="A0AAX6BJ01"/>
<dbReference type="EMBL" id="BSYK01000001">
    <property type="protein sequence ID" value="GMG73714.1"/>
    <property type="molecule type" value="Genomic_DNA"/>
</dbReference>
<reference evidence="1" key="1">
    <citation type="journal article" date="2024" name="Appl Microbiol">
        <title>Effect of kuratsuki Bacillus and Priestia on Taste of Sake.</title>
        <authorList>
            <person name="Kobayashi K."/>
            <person name="Nishida H."/>
        </authorList>
    </citation>
    <scope>NUCLEOTIDE SEQUENCE</scope>
    <source>
        <strain evidence="1">B-12</strain>
    </source>
</reference>
<protein>
    <submittedName>
        <fullName evidence="1">Uncharacterized protein</fullName>
    </submittedName>
</protein>
<dbReference type="Proteomes" id="UP001165240">
    <property type="component" value="Unassembled WGS sequence"/>
</dbReference>
<organism evidence="1 2">
    <name type="scientific">Priestia megaterium</name>
    <name type="common">Bacillus megaterium</name>
    <dbReference type="NCBI Taxonomy" id="1404"/>
    <lineage>
        <taxon>Bacteria</taxon>
        <taxon>Bacillati</taxon>
        <taxon>Bacillota</taxon>
        <taxon>Bacilli</taxon>
        <taxon>Bacillales</taxon>
        <taxon>Bacillaceae</taxon>
        <taxon>Priestia</taxon>
    </lineage>
</organism>
<evidence type="ECO:0000313" key="1">
    <source>
        <dbReference type="EMBL" id="GMG73714.1"/>
    </source>
</evidence>
<proteinExistence type="predicted"/>
<evidence type="ECO:0000313" key="2">
    <source>
        <dbReference type="Proteomes" id="UP001165240"/>
    </source>
</evidence>